<dbReference type="GeneID" id="28844221"/>
<keyword evidence="5 7" id="KW-0408">Iron</keyword>
<accession>A0A179G426</accession>
<comment type="similarity">
    <text evidence="2 8">Belongs to the cytochrome P450 family.</text>
</comment>
<name>A0A179G426_METCM</name>
<dbReference type="Gene3D" id="1.10.630.10">
    <property type="entry name" value="Cytochrome P450"/>
    <property type="match status" value="1"/>
</dbReference>
<dbReference type="Pfam" id="PF00067">
    <property type="entry name" value="p450"/>
    <property type="match status" value="2"/>
</dbReference>
<dbReference type="STRING" id="1380566.A0A179G426"/>
<dbReference type="GO" id="GO:0004497">
    <property type="term" value="F:monooxygenase activity"/>
    <property type="evidence" value="ECO:0007669"/>
    <property type="project" value="UniProtKB-KW"/>
</dbReference>
<keyword evidence="8" id="KW-0560">Oxidoreductase</keyword>
<dbReference type="InterPro" id="IPR002403">
    <property type="entry name" value="Cyt_P450_E_grp-IV"/>
</dbReference>
<dbReference type="InterPro" id="IPR036396">
    <property type="entry name" value="Cyt_P450_sf"/>
</dbReference>
<keyword evidence="10" id="KW-1185">Reference proteome</keyword>
<keyword evidence="6 8" id="KW-0503">Monooxygenase</keyword>
<dbReference type="OrthoDB" id="1470350at2759"/>
<dbReference type="PROSITE" id="PS00086">
    <property type="entry name" value="CYTOCHROME_P450"/>
    <property type="match status" value="1"/>
</dbReference>
<reference evidence="9 10" key="1">
    <citation type="journal article" date="2016" name="PLoS Pathog.">
        <title>Biosynthesis of antibiotic leucinostatins in bio-control fungus Purpureocillium lilacinum and their inhibition on phytophthora revealed by genome mining.</title>
        <authorList>
            <person name="Wang G."/>
            <person name="Liu Z."/>
            <person name="Lin R."/>
            <person name="Li E."/>
            <person name="Mao Z."/>
            <person name="Ling J."/>
            <person name="Yang Y."/>
            <person name="Yin W.B."/>
            <person name="Xie B."/>
        </authorList>
    </citation>
    <scope>NUCLEOTIDE SEQUENCE [LARGE SCALE GENOMIC DNA]</scope>
    <source>
        <strain evidence="9">170</strain>
    </source>
</reference>
<feature type="binding site" description="axial binding residue" evidence="7">
    <location>
        <position position="527"/>
    </location>
    <ligand>
        <name>heme</name>
        <dbReference type="ChEBI" id="CHEBI:30413"/>
    </ligand>
    <ligandPart>
        <name>Fe</name>
        <dbReference type="ChEBI" id="CHEBI:18248"/>
    </ligandPart>
</feature>
<comment type="cofactor">
    <cofactor evidence="1 7">
        <name>heme</name>
        <dbReference type="ChEBI" id="CHEBI:30413"/>
    </cofactor>
</comment>
<evidence type="ECO:0000256" key="2">
    <source>
        <dbReference type="ARBA" id="ARBA00010617"/>
    </source>
</evidence>
<evidence type="ECO:0000256" key="8">
    <source>
        <dbReference type="RuleBase" id="RU000461"/>
    </source>
</evidence>
<keyword evidence="3 7" id="KW-0349">Heme</keyword>
<gene>
    <name evidence="9" type="ORF">VFPPC_00142</name>
</gene>
<dbReference type="GO" id="GO:0005506">
    <property type="term" value="F:iron ion binding"/>
    <property type="evidence" value="ECO:0007669"/>
    <property type="project" value="InterPro"/>
</dbReference>
<dbReference type="SUPFAM" id="SSF48264">
    <property type="entry name" value="Cytochrome P450"/>
    <property type="match status" value="1"/>
</dbReference>
<sequence>MAAQSEALLVSWPSLANPQWITWTLIAVSILTLLLHGLKRLQPKPLPGIPYNRGIGILGDLPEMREAFNNGGARTWMWNMAKRHNSPIVQMFFPPFKKSSVIIVDYHEAYDILVRRTKEFDRSTRSTEMFNTVIPNHHISMKSSDHRFKGNKELIKDLMTPSFLSNVSAPAIYNKVTELIDLWEFKMDAGYGRPFAAFQDIADATVDIILAVSFGFEDRHSVMRRYVESLASEPKPRASTDPMEPVEFARPPHSPDIDDLVTVNKSLHVAITSPIPSLHHWILKKTKWRKAFRRKEEIVTEEINKAVKRLAVGDGSDSSGKSAMDHMLLREMSAARKAGREPLLGFLIGGSETSASAFGWVLKFLADNQDAQAKLRRQLCVSYAEARAEKRQPTVSEIVHNAAPYLDAFIEESLRCTKTLPVLMRQATVDTSILGYHIPKDTTIIILSRGASITESAIQVPDDIRSKSSLATRERVPNWNDNEITQFKPERWIKTKEQTGGTAEFDNIEFDTCAGPMLTFGGGPRGCFGKRLAYLELRIMLTLLVWNFDFEQCAPELSSYESIDIFTTMPRQCYAKLRKTLL</sequence>
<proteinExistence type="inferred from homology"/>
<organism evidence="9 10">
    <name type="scientific">Pochonia chlamydosporia 170</name>
    <dbReference type="NCBI Taxonomy" id="1380566"/>
    <lineage>
        <taxon>Eukaryota</taxon>
        <taxon>Fungi</taxon>
        <taxon>Dikarya</taxon>
        <taxon>Ascomycota</taxon>
        <taxon>Pezizomycotina</taxon>
        <taxon>Sordariomycetes</taxon>
        <taxon>Hypocreomycetidae</taxon>
        <taxon>Hypocreales</taxon>
        <taxon>Clavicipitaceae</taxon>
        <taxon>Pochonia</taxon>
    </lineage>
</organism>
<dbReference type="AlphaFoldDB" id="A0A179G426"/>
<evidence type="ECO:0000256" key="5">
    <source>
        <dbReference type="ARBA" id="ARBA00023004"/>
    </source>
</evidence>
<dbReference type="EMBL" id="LSBJ02000001">
    <property type="protein sequence ID" value="OAQ72093.1"/>
    <property type="molecule type" value="Genomic_DNA"/>
</dbReference>
<dbReference type="InterPro" id="IPR001128">
    <property type="entry name" value="Cyt_P450"/>
</dbReference>
<dbReference type="KEGG" id="pchm:VFPPC_00142"/>
<dbReference type="InterPro" id="IPR050121">
    <property type="entry name" value="Cytochrome_P450_monoxygenase"/>
</dbReference>
<dbReference type="PRINTS" id="PR00385">
    <property type="entry name" value="P450"/>
</dbReference>
<dbReference type="GO" id="GO:0020037">
    <property type="term" value="F:heme binding"/>
    <property type="evidence" value="ECO:0007669"/>
    <property type="project" value="InterPro"/>
</dbReference>
<dbReference type="PANTHER" id="PTHR24305:SF232">
    <property type="entry name" value="P450, PUTATIVE (EUROFUNG)-RELATED"/>
    <property type="match status" value="1"/>
</dbReference>
<dbReference type="PANTHER" id="PTHR24305">
    <property type="entry name" value="CYTOCHROME P450"/>
    <property type="match status" value="1"/>
</dbReference>
<evidence type="ECO:0000256" key="3">
    <source>
        <dbReference type="ARBA" id="ARBA00022617"/>
    </source>
</evidence>
<dbReference type="InterPro" id="IPR017972">
    <property type="entry name" value="Cyt_P450_CS"/>
</dbReference>
<evidence type="ECO:0000256" key="6">
    <source>
        <dbReference type="ARBA" id="ARBA00023033"/>
    </source>
</evidence>
<evidence type="ECO:0000256" key="7">
    <source>
        <dbReference type="PIRSR" id="PIRSR602403-1"/>
    </source>
</evidence>
<comment type="caution">
    <text evidence="9">The sequence shown here is derived from an EMBL/GenBank/DDBJ whole genome shotgun (WGS) entry which is preliminary data.</text>
</comment>
<dbReference type="GO" id="GO:0016705">
    <property type="term" value="F:oxidoreductase activity, acting on paired donors, with incorporation or reduction of molecular oxygen"/>
    <property type="evidence" value="ECO:0007669"/>
    <property type="project" value="InterPro"/>
</dbReference>
<dbReference type="RefSeq" id="XP_018148176.1">
    <property type="nucleotide sequence ID" value="XM_018280227.1"/>
</dbReference>
<evidence type="ECO:0000256" key="4">
    <source>
        <dbReference type="ARBA" id="ARBA00022723"/>
    </source>
</evidence>
<dbReference type="Proteomes" id="UP000078397">
    <property type="component" value="Unassembled WGS sequence"/>
</dbReference>
<evidence type="ECO:0000313" key="9">
    <source>
        <dbReference type="EMBL" id="OAQ72093.1"/>
    </source>
</evidence>
<keyword evidence="4 7" id="KW-0479">Metal-binding</keyword>
<evidence type="ECO:0000313" key="10">
    <source>
        <dbReference type="Proteomes" id="UP000078397"/>
    </source>
</evidence>
<dbReference type="PRINTS" id="PR00465">
    <property type="entry name" value="EP450IV"/>
</dbReference>
<evidence type="ECO:0000256" key="1">
    <source>
        <dbReference type="ARBA" id="ARBA00001971"/>
    </source>
</evidence>
<protein>
    <submittedName>
        <fullName evidence="9">Cytochrome p450 monooxygenase protein</fullName>
    </submittedName>
</protein>